<dbReference type="RefSeq" id="WP_127029022.1">
    <property type="nucleotide sequence ID" value="NZ_RYFG02000073.1"/>
</dbReference>
<dbReference type="NCBIfam" id="TIGR02402">
    <property type="entry name" value="trehalose_TreZ"/>
    <property type="match status" value="1"/>
</dbReference>
<organism evidence="16 17">
    <name type="scientific">Candidatus Methylobacter oryzae</name>
    <dbReference type="NCBI Taxonomy" id="2497749"/>
    <lineage>
        <taxon>Bacteria</taxon>
        <taxon>Pseudomonadati</taxon>
        <taxon>Pseudomonadota</taxon>
        <taxon>Gammaproteobacteria</taxon>
        <taxon>Methylococcales</taxon>
        <taxon>Methylococcaceae</taxon>
        <taxon>Methylobacter</taxon>
    </lineage>
</organism>
<evidence type="ECO:0000256" key="2">
    <source>
        <dbReference type="ARBA" id="ARBA00005199"/>
    </source>
</evidence>
<evidence type="ECO:0000256" key="11">
    <source>
        <dbReference type="ARBA" id="ARBA00033284"/>
    </source>
</evidence>
<dbReference type="Gene3D" id="3.20.20.80">
    <property type="entry name" value="Glycosidases"/>
    <property type="match status" value="1"/>
</dbReference>
<accession>A0ABY3CC04</accession>
<dbReference type="Pfam" id="PF00128">
    <property type="entry name" value="Alpha-amylase"/>
    <property type="match status" value="1"/>
</dbReference>
<dbReference type="PANTHER" id="PTHR43651">
    <property type="entry name" value="1,4-ALPHA-GLUCAN-BRANCHING ENZYME"/>
    <property type="match status" value="1"/>
</dbReference>
<dbReference type="SUPFAM" id="SSF81296">
    <property type="entry name" value="E set domains"/>
    <property type="match status" value="1"/>
</dbReference>
<dbReference type="PANTHER" id="PTHR43651:SF11">
    <property type="entry name" value="MALTO-OLIGOSYLTREHALOSE TREHALOHYDROLASE"/>
    <property type="match status" value="1"/>
</dbReference>
<keyword evidence="8" id="KW-0119">Carbohydrate metabolism</keyword>
<keyword evidence="9 14" id="KW-0326">Glycosidase</keyword>
<name>A0ABY3CC04_9GAMM</name>
<evidence type="ECO:0000259" key="15">
    <source>
        <dbReference type="SMART" id="SM00642"/>
    </source>
</evidence>
<dbReference type="SMART" id="SM00642">
    <property type="entry name" value="Aamy"/>
    <property type="match status" value="1"/>
</dbReference>
<evidence type="ECO:0000256" key="6">
    <source>
        <dbReference type="ARBA" id="ARBA00022490"/>
    </source>
</evidence>
<comment type="pathway">
    <text evidence="2 14">Glycan biosynthesis; trehalose biosynthesis.</text>
</comment>
<evidence type="ECO:0000256" key="1">
    <source>
        <dbReference type="ARBA" id="ARBA00004496"/>
    </source>
</evidence>
<dbReference type="InterPro" id="IPR044901">
    <property type="entry name" value="Trehalose_TreZ_E-set_sf"/>
</dbReference>
<evidence type="ECO:0000256" key="3">
    <source>
        <dbReference type="ARBA" id="ARBA00008061"/>
    </source>
</evidence>
<comment type="caution">
    <text evidence="16">The sequence shown here is derived from an EMBL/GenBank/DDBJ whole genome shotgun (WGS) entry which is preliminary data.</text>
</comment>
<dbReference type="CDD" id="cd02853">
    <property type="entry name" value="E_set_MTHase_like_N"/>
    <property type="match status" value="1"/>
</dbReference>
<gene>
    <name evidence="16" type="primary">treZ</name>
    <name evidence="16" type="ORF">EKO24_007655</name>
</gene>
<dbReference type="CDD" id="cd11325">
    <property type="entry name" value="AmyAc_GTHase"/>
    <property type="match status" value="1"/>
</dbReference>
<dbReference type="EC" id="3.2.1.141" evidence="4 13"/>
<protein>
    <recommendedName>
        <fullName evidence="5 13">Malto-oligosyltrehalose trehalohydrolase</fullName>
        <shortName evidence="14">MTHase</shortName>
        <ecNumber evidence="4 13">3.2.1.141</ecNumber>
    </recommendedName>
    <alternativeName>
        <fullName evidence="11 14">4-alpha-D-((1-&gt;4)-alpha-D-glucano)trehalose trehalohydrolase</fullName>
    </alternativeName>
    <alternativeName>
        <fullName evidence="10 14">Maltooligosyl trehalose trehalohydrolase</fullName>
    </alternativeName>
</protein>
<evidence type="ECO:0000313" key="16">
    <source>
        <dbReference type="EMBL" id="TRW97195.1"/>
    </source>
</evidence>
<evidence type="ECO:0000313" key="17">
    <source>
        <dbReference type="Proteomes" id="UP000733744"/>
    </source>
</evidence>
<keyword evidence="17" id="KW-1185">Reference proteome</keyword>
<dbReference type="Gene3D" id="2.60.40.10">
    <property type="entry name" value="Immunoglobulins"/>
    <property type="match status" value="1"/>
</dbReference>
<comment type="catalytic activity">
    <reaction evidence="12 14">
        <text>hydrolysis of (1-&gt;4)-alpha-D-glucosidic linkage in 4-alpha-D-[(1-&gt;4)-alpha-D-glucanosyl]n trehalose to yield trehalose and (1-&gt;4)-alpha-D-glucan.</text>
        <dbReference type="EC" id="3.2.1.141"/>
    </reaction>
</comment>
<evidence type="ECO:0000256" key="8">
    <source>
        <dbReference type="ARBA" id="ARBA00023277"/>
    </source>
</evidence>
<sequence length="648" mass="72765">MIEQTASELVNARRFPVGAERMPGGVHFRVWAPQRKTVKLALNHQGENIDPTFPPVEVELQNEDNGYFSAICEQAVVGALYRFLLDDDSQPYPDPASRFQPQGPHGPSQVIDALTFAWTDANWPGVKAQGQVIYEMHIGTFTREGTWLAAAKELPELAALGVTVLEIMPVADFPGRFGWGYDGVNLFAPTRLYGTPDEFRYFVNQAHAVGLGVILDVVYNHLGPDGNYLGKFSTKYFTTRYECEWGDALNFDGPDSGPVRDYVLANSAYWIQEFHLDGLRIDATQQIFDSSAENIIVAIVRTIRDAGAPRLTFIIGENEPQDAKLLRPPEHGGFGIDALWNDDFHHAAMVAMTGRADAYYSDYRGTAQEFVSTLKRGFLYQGQWYSWQNKTRGTPGLDMLPAKFINFIQNHDQLANSGSGKRIHLLTSPNRYRALTALFLLAPQTPMLFQGQEFAATSPFFYFADHKDEIAYLVARGRSQFLAQFRSLATPEMQARLPDPGDPLTFTHSKLNLDDRYLHKEEYALHRDLLKLRRNDPVFQASQQSCRIEGAVLNADAFAIRFFGENPGDDRLLLINLSRDIHLVPAPEPLLAPPKDCIWDVMWASEDPCYGGMGMPPWPRKGNWHIQGESAVVLTPVNPTKEAVNHEQ</sequence>
<dbReference type="InterPro" id="IPR014756">
    <property type="entry name" value="Ig_E-set"/>
</dbReference>
<comment type="similarity">
    <text evidence="3 14">Belongs to the glycosyl hydrolase 13 family.</text>
</comment>
<evidence type="ECO:0000256" key="13">
    <source>
        <dbReference type="NCBIfam" id="TIGR02402"/>
    </source>
</evidence>
<reference evidence="16 17" key="1">
    <citation type="journal article" date="2019" name="Antonie Van Leeuwenhoek">
        <title>Description of 'Ca. Methylobacter oryzae' KRF1, a novel species from the environmentally important Methylobacter clade 2.</title>
        <authorList>
            <person name="Khatri K."/>
            <person name="Mohite J.A."/>
            <person name="Pandit P.S."/>
            <person name="Bahulikar R."/>
            <person name="Rahalkar M.C."/>
        </authorList>
    </citation>
    <scope>NUCLEOTIDE SEQUENCE [LARGE SCALE GENOMIC DNA]</scope>
    <source>
        <strain evidence="16 17">KRF1</strain>
    </source>
</reference>
<dbReference type="Proteomes" id="UP000733744">
    <property type="component" value="Unassembled WGS sequence"/>
</dbReference>
<proteinExistence type="inferred from homology"/>
<evidence type="ECO:0000256" key="10">
    <source>
        <dbReference type="ARBA" id="ARBA00032057"/>
    </source>
</evidence>
<evidence type="ECO:0000256" key="4">
    <source>
        <dbReference type="ARBA" id="ARBA00012268"/>
    </source>
</evidence>
<dbReference type="EMBL" id="RYFG02000073">
    <property type="protein sequence ID" value="TRW97195.1"/>
    <property type="molecule type" value="Genomic_DNA"/>
</dbReference>
<dbReference type="InterPro" id="IPR012768">
    <property type="entry name" value="Trehalose_TreZ"/>
</dbReference>
<evidence type="ECO:0000256" key="12">
    <source>
        <dbReference type="ARBA" id="ARBA00034013"/>
    </source>
</evidence>
<dbReference type="Gene3D" id="1.10.10.760">
    <property type="entry name" value="E-set domains of sugar-utilizing enzymes"/>
    <property type="match status" value="1"/>
</dbReference>
<dbReference type="InterPro" id="IPR006047">
    <property type="entry name" value="GH13_cat_dom"/>
</dbReference>
<dbReference type="InterPro" id="IPR017853">
    <property type="entry name" value="GH"/>
</dbReference>
<evidence type="ECO:0000256" key="9">
    <source>
        <dbReference type="ARBA" id="ARBA00023295"/>
    </source>
</evidence>
<evidence type="ECO:0000256" key="5">
    <source>
        <dbReference type="ARBA" id="ARBA00015938"/>
    </source>
</evidence>
<dbReference type="SUPFAM" id="SSF51445">
    <property type="entry name" value="(Trans)glycosidases"/>
    <property type="match status" value="1"/>
</dbReference>
<feature type="domain" description="Glycosyl hydrolase family 13 catalytic" evidence="15">
    <location>
        <begin position="135"/>
        <end position="482"/>
    </location>
</feature>
<dbReference type="InterPro" id="IPR013783">
    <property type="entry name" value="Ig-like_fold"/>
</dbReference>
<keyword evidence="7 14" id="KW-0378">Hydrolase</keyword>
<comment type="subcellular location">
    <subcellularLocation>
        <location evidence="1">Cytoplasm</location>
    </subcellularLocation>
</comment>
<dbReference type="PIRSF" id="PIRSF006337">
    <property type="entry name" value="Trehalose_TreZ"/>
    <property type="match status" value="1"/>
</dbReference>
<keyword evidence="6" id="KW-0963">Cytoplasm</keyword>
<evidence type="ECO:0000256" key="14">
    <source>
        <dbReference type="PIRNR" id="PIRNR006337"/>
    </source>
</evidence>
<evidence type="ECO:0000256" key="7">
    <source>
        <dbReference type="ARBA" id="ARBA00022801"/>
    </source>
</evidence>